<reference evidence="9" key="1">
    <citation type="submission" date="2023-10" db="EMBL/GenBank/DDBJ databases">
        <title>Genome assembly of Pristionchus species.</title>
        <authorList>
            <person name="Yoshida K."/>
            <person name="Sommer R.J."/>
        </authorList>
    </citation>
    <scope>NUCLEOTIDE SEQUENCE</scope>
    <source>
        <strain evidence="9">RS0144</strain>
    </source>
</reference>
<dbReference type="SMART" id="SM00322">
    <property type="entry name" value="KH"/>
    <property type="match status" value="2"/>
</dbReference>
<evidence type="ECO:0000256" key="3">
    <source>
        <dbReference type="ARBA" id="ARBA00022490"/>
    </source>
</evidence>
<feature type="non-terminal residue" evidence="9">
    <location>
        <position position="1"/>
    </location>
</feature>
<evidence type="ECO:0000256" key="4">
    <source>
        <dbReference type="ARBA" id="ARBA00022737"/>
    </source>
</evidence>
<dbReference type="PANTHER" id="PTHR23285:SF7">
    <property type="entry name" value="LD09246P1"/>
    <property type="match status" value="1"/>
</dbReference>
<evidence type="ECO:0000256" key="7">
    <source>
        <dbReference type="SAM" id="MobiDB-lite"/>
    </source>
</evidence>
<comment type="subcellular location">
    <subcellularLocation>
        <location evidence="2">Cytoplasm</location>
    </subcellularLocation>
    <subcellularLocation>
        <location evidence="1">Nucleus</location>
    </subcellularLocation>
</comment>
<dbReference type="PANTHER" id="PTHR23285">
    <property type="entry name" value="RING FINGER AND KH DOMAIN CONTAINING PROTEIN 1"/>
    <property type="match status" value="1"/>
</dbReference>
<dbReference type="GO" id="GO:0005634">
    <property type="term" value="C:nucleus"/>
    <property type="evidence" value="ECO:0007669"/>
    <property type="project" value="UniProtKB-SubCell"/>
</dbReference>
<evidence type="ECO:0000259" key="8">
    <source>
        <dbReference type="SMART" id="SM00322"/>
    </source>
</evidence>
<keyword evidence="10" id="KW-1185">Reference proteome</keyword>
<proteinExistence type="predicted"/>
<dbReference type="Proteomes" id="UP001432027">
    <property type="component" value="Unassembled WGS sequence"/>
</dbReference>
<dbReference type="SUPFAM" id="SSF54791">
    <property type="entry name" value="Eukaryotic type KH-domain (KH-domain type I)"/>
    <property type="match status" value="2"/>
</dbReference>
<feature type="compositionally biased region" description="Low complexity" evidence="7">
    <location>
        <begin position="108"/>
        <end position="118"/>
    </location>
</feature>
<gene>
    <name evidence="9" type="ORF">PENTCL1PPCAC_23518</name>
</gene>
<keyword evidence="5" id="KW-0539">Nucleus</keyword>
<name>A0AAV5U5G2_9BILA</name>
<dbReference type="AlphaFoldDB" id="A0AAV5U5G2"/>
<dbReference type="Pfam" id="PF00013">
    <property type="entry name" value="KH_1"/>
    <property type="match status" value="2"/>
</dbReference>
<dbReference type="GO" id="GO:0003723">
    <property type="term" value="F:RNA binding"/>
    <property type="evidence" value="ECO:0007669"/>
    <property type="project" value="UniProtKB-UniRule"/>
</dbReference>
<feature type="region of interest" description="Disordered" evidence="7">
    <location>
        <begin position="1"/>
        <end position="42"/>
    </location>
</feature>
<feature type="region of interest" description="Disordered" evidence="7">
    <location>
        <begin position="422"/>
        <end position="455"/>
    </location>
</feature>
<dbReference type="FunFam" id="3.30.1370.10:FF:000012">
    <property type="entry name" value="Mex-3 RNA-binding family member D"/>
    <property type="match status" value="1"/>
</dbReference>
<evidence type="ECO:0000313" key="10">
    <source>
        <dbReference type="Proteomes" id="UP001432027"/>
    </source>
</evidence>
<evidence type="ECO:0000256" key="2">
    <source>
        <dbReference type="ARBA" id="ARBA00004496"/>
    </source>
</evidence>
<dbReference type="CDD" id="cd22424">
    <property type="entry name" value="KH-I_MEX3_rpt2"/>
    <property type="match status" value="1"/>
</dbReference>
<accession>A0AAV5U5G2</accession>
<evidence type="ECO:0000256" key="6">
    <source>
        <dbReference type="PROSITE-ProRule" id="PRU00117"/>
    </source>
</evidence>
<dbReference type="GO" id="GO:0005737">
    <property type="term" value="C:cytoplasm"/>
    <property type="evidence" value="ECO:0007669"/>
    <property type="project" value="UniProtKB-SubCell"/>
</dbReference>
<protein>
    <recommendedName>
        <fullName evidence="8">K Homology domain-containing protein</fullName>
    </recommendedName>
</protein>
<dbReference type="EMBL" id="BTSX01000005">
    <property type="protein sequence ID" value="GMT01344.1"/>
    <property type="molecule type" value="Genomic_DNA"/>
</dbReference>
<feature type="domain" description="K Homology" evidence="8">
    <location>
        <begin position="162"/>
        <end position="230"/>
    </location>
</feature>
<feature type="region of interest" description="Disordered" evidence="7">
    <location>
        <begin position="570"/>
        <end position="589"/>
    </location>
</feature>
<dbReference type="InterPro" id="IPR036612">
    <property type="entry name" value="KH_dom_type_1_sf"/>
</dbReference>
<dbReference type="Gene3D" id="3.30.1370.10">
    <property type="entry name" value="K Homology domain, type 1"/>
    <property type="match status" value="2"/>
</dbReference>
<dbReference type="InterPro" id="IPR004087">
    <property type="entry name" value="KH_dom"/>
</dbReference>
<feature type="domain" description="K Homology" evidence="8">
    <location>
        <begin position="264"/>
        <end position="331"/>
    </location>
</feature>
<dbReference type="InterPro" id="IPR004088">
    <property type="entry name" value="KH_dom_type_1"/>
</dbReference>
<feature type="region of interest" description="Disordered" evidence="7">
    <location>
        <begin position="95"/>
        <end position="128"/>
    </location>
</feature>
<dbReference type="CDD" id="cd22423">
    <property type="entry name" value="KH-I_MEX3_rpt1"/>
    <property type="match status" value="1"/>
</dbReference>
<evidence type="ECO:0000256" key="1">
    <source>
        <dbReference type="ARBA" id="ARBA00004123"/>
    </source>
</evidence>
<keyword evidence="4" id="KW-0677">Repeat</keyword>
<evidence type="ECO:0000313" key="9">
    <source>
        <dbReference type="EMBL" id="GMT01344.1"/>
    </source>
</evidence>
<keyword evidence="3" id="KW-0963">Cytoplasm</keyword>
<dbReference type="InterPro" id="IPR047227">
    <property type="entry name" value="MEX3"/>
</dbReference>
<keyword evidence="6" id="KW-0694">RNA-binding</keyword>
<evidence type="ECO:0000256" key="5">
    <source>
        <dbReference type="ARBA" id="ARBA00023242"/>
    </source>
</evidence>
<organism evidence="9 10">
    <name type="scientific">Pristionchus entomophagus</name>
    <dbReference type="NCBI Taxonomy" id="358040"/>
    <lineage>
        <taxon>Eukaryota</taxon>
        <taxon>Metazoa</taxon>
        <taxon>Ecdysozoa</taxon>
        <taxon>Nematoda</taxon>
        <taxon>Chromadorea</taxon>
        <taxon>Rhabditida</taxon>
        <taxon>Rhabditina</taxon>
        <taxon>Diplogasteromorpha</taxon>
        <taxon>Diplogasteroidea</taxon>
        <taxon>Neodiplogasteridae</taxon>
        <taxon>Pristionchus</taxon>
    </lineage>
</organism>
<dbReference type="PROSITE" id="PS50084">
    <property type="entry name" value="KH_TYPE_1"/>
    <property type="match status" value="2"/>
</dbReference>
<dbReference type="InterPro" id="IPR047226">
    <property type="entry name" value="KH-I_MEX3_rpt2"/>
</dbReference>
<dbReference type="InterPro" id="IPR047228">
    <property type="entry name" value="KH-I_MEX3_rpt1"/>
</dbReference>
<sequence length="623" mass="64392">FRMLTSSEEGFHSTSSSSVRSGGGLASSPSSSPSDYMQQLARGGPAAAAQLLQQHQMHTALANMDAFEQQMFSSPTFSLRGGQSMQHMQQAGLGLVGSSSCEKGGPRSDSGASSGAEMEGSDKGMKEDRLPGAWFYESGEGCGGASPVHDDEFGLRAALSARNVTETVEVPSSEHVAEIVGRQGCKIKALRAKTNTYIKTPIRGEDPVFTVTGRIEDVAEAKKEIELAADHFTQQIRASRKSPGGSGCGGGMGGGAVPGMNTPGHITAYVRVPLRVVGLVVGPKGATIKRIQQDTHTYIITPSREREPIFEVTGLPANVEVARKEIEQHIFQRTGNMPITDPSAAITSAEMQTVLQSAAVRAKFGPGNQSNGNGGVSAAAAAAAFAAAARHFGPGAVAADHASMLANEHFQMQSILRALNGGEGGPMMAPPNLFHHHQPPPASSLHHHHSHSNDLSAASHYRFAAGLHPSSRSGSPPPSMVLPPHASFGVPPPSAWSAPLGIVTTSASNVMAGLSSADSVSYDWSGVPAAAAAAAGTGGWSMAPPPPVPRGGERETTEILGTRLRGLSLLPRDEGLGDSPPTTTGLGGKDYSMMSSIWAAAEVENAPPKRVEAAASSAHVATA</sequence>
<comment type="caution">
    <text evidence="9">The sequence shown here is derived from an EMBL/GenBank/DDBJ whole genome shotgun (WGS) entry which is preliminary data.</text>
</comment>